<organism evidence="1 2">
    <name type="scientific">Orbilia javanica</name>
    <dbReference type="NCBI Taxonomy" id="47235"/>
    <lineage>
        <taxon>Eukaryota</taxon>
        <taxon>Fungi</taxon>
        <taxon>Dikarya</taxon>
        <taxon>Ascomycota</taxon>
        <taxon>Pezizomycotina</taxon>
        <taxon>Orbiliomycetes</taxon>
        <taxon>Orbiliales</taxon>
        <taxon>Orbiliaceae</taxon>
        <taxon>Orbilia</taxon>
    </lineage>
</organism>
<evidence type="ECO:0000313" key="1">
    <source>
        <dbReference type="EMBL" id="KAK6355954.1"/>
    </source>
</evidence>
<dbReference type="Gene3D" id="1.20.1290.10">
    <property type="entry name" value="AhpD-like"/>
    <property type="match status" value="1"/>
</dbReference>
<dbReference type="EMBL" id="JAVHNR010000001">
    <property type="protein sequence ID" value="KAK6355954.1"/>
    <property type="molecule type" value="Genomic_DNA"/>
</dbReference>
<dbReference type="AlphaFoldDB" id="A0AAN8NF26"/>
<dbReference type="PANTHER" id="PTHR28180">
    <property type="entry name" value="CONSERVED MITOCHONDRIAL PROTEIN-RELATED"/>
    <property type="match status" value="1"/>
</dbReference>
<name>A0AAN8NF26_9PEZI</name>
<evidence type="ECO:0008006" key="3">
    <source>
        <dbReference type="Google" id="ProtNLM"/>
    </source>
</evidence>
<dbReference type="InterPro" id="IPR052999">
    <property type="entry name" value="PTS1_Protein"/>
</dbReference>
<sequence length="253" mass="28940">MGPGRDANSQELTALFKDLEESFPKSLGPDKWYLAAIATLTYASDPDHIADLYTHLISRPEFATSEARQALVRRIREVLVKLVAIVGICKPLTAIFKIDSVERLEDKDYSFSRKEWQADEKHLTRGNDFLNKIYRHNSEFLTEKLSAHKDFDWIVWNVVYGLYLSDHTTLSDVETELVVLCSILVQNLNSVATFHLRGARRIGMSQEEVEQIHRCCEKVANFCNTKMDRIPRVAEIENQVPWGNNAEIQATAN</sequence>
<proteinExistence type="predicted"/>
<evidence type="ECO:0000313" key="2">
    <source>
        <dbReference type="Proteomes" id="UP001313282"/>
    </source>
</evidence>
<dbReference type="InterPro" id="IPR029032">
    <property type="entry name" value="AhpD-like"/>
</dbReference>
<gene>
    <name evidence="1" type="ORF">TWF718_000330</name>
</gene>
<dbReference type="SUPFAM" id="SSF69118">
    <property type="entry name" value="AhpD-like"/>
    <property type="match status" value="1"/>
</dbReference>
<accession>A0AAN8NF26</accession>
<keyword evidence="2" id="KW-1185">Reference proteome</keyword>
<comment type="caution">
    <text evidence="1">The sequence shown here is derived from an EMBL/GenBank/DDBJ whole genome shotgun (WGS) entry which is preliminary data.</text>
</comment>
<protein>
    <recommendedName>
        <fullName evidence="3">Carboxymuconolactone decarboxylase-like domain-containing protein</fullName>
    </recommendedName>
</protein>
<dbReference type="PANTHER" id="PTHR28180:SF5">
    <property type="entry name" value="DNA POLYMERASE ALPHA SUBUNIT B"/>
    <property type="match status" value="1"/>
</dbReference>
<reference evidence="1 2" key="1">
    <citation type="submission" date="2019-10" db="EMBL/GenBank/DDBJ databases">
        <authorList>
            <person name="Palmer J.M."/>
        </authorList>
    </citation>
    <scope>NUCLEOTIDE SEQUENCE [LARGE SCALE GENOMIC DNA]</scope>
    <source>
        <strain evidence="1 2">TWF718</strain>
    </source>
</reference>
<dbReference type="Proteomes" id="UP001313282">
    <property type="component" value="Unassembled WGS sequence"/>
</dbReference>